<dbReference type="PANTHER" id="PTHR23132">
    <property type="entry name" value="D-ALANINE--D-ALANINE LIGASE"/>
    <property type="match status" value="1"/>
</dbReference>
<dbReference type="GO" id="GO:0046872">
    <property type="term" value="F:metal ion binding"/>
    <property type="evidence" value="ECO:0007669"/>
    <property type="project" value="UniProtKB-KW"/>
</dbReference>
<comment type="function">
    <text evidence="12">Cell wall formation.</text>
</comment>
<organism evidence="18 19">
    <name type="scientific">bacterium (Candidatus Blackallbacteria) CG17_big_fil_post_rev_8_21_14_2_50_48_46</name>
    <dbReference type="NCBI Taxonomy" id="2014261"/>
    <lineage>
        <taxon>Bacteria</taxon>
        <taxon>Candidatus Blackallbacteria</taxon>
    </lineage>
</organism>
<dbReference type="NCBIfam" id="TIGR01205">
    <property type="entry name" value="D_ala_D_alaTIGR"/>
    <property type="match status" value="1"/>
</dbReference>
<dbReference type="Gene3D" id="3.40.50.20">
    <property type="match status" value="1"/>
</dbReference>
<dbReference type="InterPro" id="IPR013815">
    <property type="entry name" value="ATP_grasp_subdomain_1"/>
</dbReference>
<evidence type="ECO:0000256" key="10">
    <source>
        <dbReference type="ARBA" id="ARBA00023211"/>
    </source>
</evidence>
<evidence type="ECO:0000256" key="13">
    <source>
        <dbReference type="PIRSR" id="PIRSR039102-1"/>
    </source>
</evidence>
<evidence type="ECO:0000259" key="17">
    <source>
        <dbReference type="PROSITE" id="PS50975"/>
    </source>
</evidence>
<dbReference type="PANTHER" id="PTHR23132:SF25">
    <property type="entry name" value="D-ALANINE--D-ALANINE LIGASE A"/>
    <property type="match status" value="1"/>
</dbReference>
<gene>
    <name evidence="12" type="primary">ddl</name>
    <name evidence="18" type="ORF">COW36_18315</name>
</gene>
<dbReference type="Gene3D" id="3.30.1490.20">
    <property type="entry name" value="ATP-grasp fold, A domain"/>
    <property type="match status" value="1"/>
</dbReference>
<feature type="active site" evidence="13">
    <location>
        <position position="17"/>
    </location>
</feature>
<dbReference type="GO" id="GO:0005829">
    <property type="term" value="C:cytosol"/>
    <property type="evidence" value="ECO:0007669"/>
    <property type="project" value="TreeGrafter"/>
</dbReference>
<keyword evidence="4 15" id="KW-0479">Metal-binding</keyword>
<dbReference type="FunFam" id="3.30.470.20:FF:000008">
    <property type="entry name" value="D-alanine--D-alanine ligase"/>
    <property type="match status" value="1"/>
</dbReference>
<proteinExistence type="inferred from homology"/>
<feature type="binding site" evidence="15">
    <location>
        <position position="317"/>
    </location>
    <ligand>
        <name>Mg(2+)</name>
        <dbReference type="ChEBI" id="CHEBI:18420"/>
        <label>2</label>
    </ligand>
</feature>
<evidence type="ECO:0000256" key="15">
    <source>
        <dbReference type="PIRSR" id="PIRSR039102-3"/>
    </source>
</evidence>
<evidence type="ECO:0000256" key="1">
    <source>
        <dbReference type="ARBA" id="ARBA00001936"/>
    </source>
</evidence>
<dbReference type="InterPro" id="IPR005905">
    <property type="entry name" value="D_ala_D_ala"/>
</dbReference>
<feature type="binding site" evidence="14">
    <location>
        <begin position="185"/>
        <end position="187"/>
    </location>
    <ligand>
        <name>ATP</name>
        <dbReference type="ChEBI" id="CHEBI:30616"/>
    </ligand>
</feature>
<dbReference type="GO" id="GO:0008716">
    <property type="term" value="F:D-alanine-D-alanine ligase activity"/>
    <property type="evidence" value="ECO:0007669"/>
    <property type="project" value="UniProtKB-UniRule"/>
</dbReference>
<comment type="pathway">
    <text evidence="12">Cell wall biogenesis; peptidoglycan biosynthesis.</text>
</comment>
<evidence type="ECO:0000256" key="14">
    <source>
        <dbReference type="PIRSR" id="PIRSR039102-2"/>
    </source>
</evidence>
<dbReference type="Pfam" id="PF01820">
    <property type="entry name" value="Dala_Dala_lig_N"/>
    <property type="match status" value="1"/>
</dbReference>
<dbReference type="PIRSF" id="PIRSF039102">
    <property type="entry name" value="Ddl/VanB"/>
    <property type="match status" value="1"/>
</dbReference>
<comment type="catalytic activity">
    <reaction evidence="12">
        <text>2 D-alanine + ATP = D-alanyl-D-alanine + ADP + phosphate + H(+)</text>
        <dbReference type="Rhea" id="RHEA:11224"/>
        <dbReference type="ChEBI" id="CHEBI:15378"/>
        <dbReference type="ChEBI" id="CHEBI:30616"/>
        <dbReference type="ChEBI" id="CHEBI:43474"/>
        <dbReference type="ChEBI" id="CHEBI:57416"/>
        <dbReference type="ChEBI" id="CHEBI:57822"/>
        <dbReference type="ChEBI" id="CHEBI:456216"/>
        <dbReference type="EC" id="6.3.2.4"/>
    </reaction>
</comment>
<evidence type="ECO:0000256" key="8">
    <source>
        <dbReference type="ARBA" id="ARBA00022960"/>
    </source>
</evidence>
<dbReference type="Gene3D" id="3.30.470.20">
    <property type="entry name" value="ATP-grasp fold, B domain"/>
    <property type="match status" value="1"/>
</dbReference>
<dbReference type="GO" id="GO:0009252">
    <property type="term" value="P:peptidoglycan biosynthetic process"/>
    <property type="evidence" value="ECO:0007669"/>
    <property type="project" value="UniProtKB-UniRule"/>
</dbReference>
<evidence type="ECO:0000256" key="9">
    <source>
        <dbReference type="ARBA" id="ARBA00022984"/>
    </source>
</evidence>
<dbReference type="GO" id="GO:0005524">
    <property type="term" value="F:ATP binding"/>
    <property type="evidence" value="ECO:0007669"/>
    <property type="project" value="UniProtKB-UniRule"/>
</dbReference>
<dbReference type="PROSITE" id="PS00844">
    <property type="entry name" value="DALA_DALA_LIGASE_2"/>
    <property type="match status" value="1"/>
</dbReference>
<keyword evidence="8 12" id="KW-0133">Cell shape</keyword>
<evidence type="ECO:0000256" key="12">
    <source>
        <dbReference type="HAMAP-Rule" id="MF_00047"/>
    </source>
</evidence>
<evidence type="ECO:0000256" key="7">
    <source>
        <dbReference type="ARBA" id="ARBA00022842"/>
    </source>
</evidence>
<evidence type="ECO:0000256" key="4">
    <source>
        <dbReference type="ARBA" id="ARBA00022723"/>
    </source>
</evidence>
<evidence type="ECO:0000256" key="3">
    <source>
        <dbReference type="ARBA" id="ARBA00022598"/>
    </source>
</evidence>
<feature type="binding site" evidence="14">
    <location>
        <position position="142"/>
    </location>
    <ligand>
        <name>ATP</name>
        <dbReference type="ChEBI" id="CHEBI:30616"/>
    </ligand>
</feature>
<evidence type="ECO:0000313" key="19">
    <source>
        <dbReference type="Proteomes" id="UP000231019"/>
    </source>
</evidence>
<dbReference type="InterPro" id="IPR011761">
    <property type="entry name" value="ATP-grasp"/>
</dbReference>
<accession>A0A2M7G0Y9</accession>
<dbReference type="PROSITE" id="PS00843">
    <property type="entry name" value="DALA_DALA_LIGASE_1"/>
    <property type="match status" value="1"/>
</dbReference>
<keyword evidence="12" id="KW-0963">Cytoplasm</keyword>
<feature type="binding site" evidence="15">
    <location>
        <position position="319"/>
    </location>
    <ligand>
        <name>Mg(2+)</name>
        <dbReference type="ChEBI" id="CHEBI:18420"/>
        <label>2</label>
    </ligand>
</feature>
<dbReference type="InterPro" id="IPR000291">
    <property type="entry name" value="D-Ala_lig_Van_CS"/>
</dbReference>
<dbReference type="InterPro" id="IPR016185">
    <property type="entry name" value="PreATP-grasp_dom_sf"/>
</dbReference>
<dbReference type="SUPFAM" id="SSF56059">
    <property type="entry name" value="Glutathione synthetase ATP-binding domain-like"/>
    <property type="match status" value="1"/>
</dbReference>
<evidence type="ECO:0000256" key="6">
    <source>
        <dbReference type="ARBA" id="ARBA00022840"/>
    </source>
</evidence>
<dbReference type="PROSITE" id="PS50975">
    <property type="entry name" value="ATP_GRASP"/>
    <property type="match status" value="1"/>
</dbReference>
<keyword evidence="5 14" id="KW-0547">Nucleotide-binding</keyword>
<keyword evidence="7 15" id="KW-0460">Magnesium</keyword>
<reference evidence="18 19" key="1">
    <citation type="submission" date="2017-09" db="EMBL/GenBank/DDBJ databases">
        <title>Depth-based differentiation of microbial function through sediment-hosted aquifers and enrichment of novel symbionts in the deep terrestrial subsurface.</title>
        <authorList>
            <person name="Probst A.J."/>
            <person name="Ladd B."/>
            <person name="Jarett J.K."/>
            <person name="Geller-Mcgrath D.E."/>
            <person name="Sieber C.M."/>
            <person name="Emerson J.B."/>
            <person name="Anantharaman K."/>
            <person name="Thomas B.C."/>
            <person name="Malmstrom R."/>
            <person name="Stieglmeier M."/>
            <person name="Klingl A."/>
            <person name="Woyke T."/>
            <person name="Ryan C.M."/>
            <person name="Banfield J.F."/>
        </authorList>
    </citation>
    <scope>NUCLEOTIDE SEQUENCE [LARGE SCALE GENOMIC DNA]</scope>
    <source>
        <strain evidence="18">CG17_big_fil_post_rev_8_21_14_2_50_48_46</strain>
    </source>
</reference>
<feature type="active site" evidence="13">
    <location>
        <position position="328"/>
    </location>
</feature>
<keyword evidence="9 12" id="KW-0573">Peptidoglycan synthesis</keyword>
<dbReference type="AlphaFoldDB" id="A0A2M7G0Y9"/>
<dbReference type="Pfam" id="PF07478">
    <property type="entry name" value="Dala_Dala_lig_C"/>
    <property type="match status" value="1"/>
</dbReference>
<feature type="binding site" evidence="14">
    <location>
        <begin position="316"/>
        <end position="317"/>
    </location>
    <ligand>
        <name>ATP</name>
        <dbReference type="ChEBI" id="CHEBI:30616"/>
    </ligand>
</feature>
<feature type="binding site" evidence="15">
    <location>
        <position position="304"/>
    </location>
    <ligand>
        <name>Mg(2+)</name>
        <dbReference type="ChEBI" id="CHEBI:18420"/>
        <label>1</label>
    </ligand>
</feature>
<evidence type="ECO:0000313" key="18">
    <source>
        <dbReference type="EMBL" id="PIW15371.1"/>
    </source>
</evidence>
<comment type="similarity">
    <text evidence="2 12">Belongs to the D-alanine--D-alanine ligase family.</text>
</comment>
<dbReference type="HAMAP" id="MF_00047">
    <property type="entry name" value="Dala_Dala_lig"/>
    <property type="match status" value="1"/>
</dbReference>
<keyword evidence="10 15" id="KW-0464">Manganese</keyword>
<name>A0A2M7G0Y9_9BACT</name>
<dbReference type="Proteomes" id="UP000231019">
    <property type="component" value="Unassembled WGS sequence"/>
</dbReference>
<dbReference type="GO" id="GO:0008360">
    <property type="term" value="P:regulation of cell shape"/>
    <property type="evidence" value="ECO:0007669"/>
    <property type="project" value="UniProtKB-KW"/>
</dbReference>
<feature type="active site" evidence="13">
    <location>
        <position position="193"/>
    </location>
</feature>
<feature type="binding site" evidence="15">
    <location>
        <position position="317"/>
    </location>
    <ligand>
        <name>Mg(2+)</name>
        <dbReference type="ChEBI" id="CHEBI:18420"/>
        <label>1</label>
    </ligand>
</feature>
<protein>
    <recommendedName>
        <fullName evidence="12">D-alanine--D-alanine ligase</fullName>
        <ecNumber evidence="12">6.3.2.4</ecNumber>
    </recommendedName>
    <alternativeName>
        <fullName evidence="12">D-Ala-D-Ala ligase</fullName>
    </alternativeName>
    <alternativeName>
        <fullName evidence="12">D-alanylalanine synthetase</fullName>
    </alternativeName>
</protein>
<evidence type="ECO:0000256" key="2">
    <source>
        <dbReference type="ARBA" id="ARBA00010871"/>
    </source>
</evidence>
<dbReference type="GO" id="GO:0071555">
    <property type="term" value="P:cell wall organization"/>
    <property type="evidence" value="ECO:0007669"/>
    <property type="project" value="UniProtKB-KW"/>
</dbReference>
<dbReference type="SUPFAM" id="SSF52440">
    <property type="entry name" value="PreATP-grasp domain"/>
    <property type="match status" value="1"/>
</dbReference>
<comment type="cofactor">
    <cofactor evidence="1">
        <name>Mn(2+)</name>
        <dbReference type="ChEBI" id="CHEBI:29035"/>
    </cofactor>
</comment>
<feature type="binding site" evidence="14">
    <location>
        <begin position="223"/>
        <end position="230"/>
    </location>
    <ligand>
        <name>ATP</name>
        <dbReference type="ChEBI" id="CHEBI:30616"/>
    </ligand>
</feature>
<comment type="caution">
    <text evidence="18">The sequence shown here is derived from an EMBL/GenBank/DDBJ whole genome shotgun (WGS) entry which is preliminary data.</text>
</comment>
<evidence type="ECO:0000256" key="16">
    <source>
        <dbReference type="PROSITE-ProRule" id="PRU00409"/>
    </source>
</evidence>
<keyword evidence="11 12" id="KW-0961">Cell wall biogenesis/degradation</keyword>
<dbReference type="InterPro" id="IPR011095">
    <property type="entry name" value="Dala_Dala_lig_C"/>
</dbReference>
<keyword evidence="6 16" id="KW-0067">ATP-binding</keyword>
<keyword evidence="3 12" id="KW-0436">Ligase</keyword>
<evidence type="ECO:0000256" key="11">
    <source>
        <dbReference type="ARBA" id="ARBA00023316"/>
    </source>
</evidence>
<dbReference type="NCBIfam" id="NF002525">
    <property type="entry name" value="PRK01966.1-1"/>
    <property type="match status" value="1"/>
</dbReference>
<dbReference type="UniPathway" id="UPA00219"/>
<dbReference type="InterPro" id="IPR011127">
    <property type="entry name" value="Dala_Dala_lig_N"/>
</dbReference>
<dbReference type="EMBL" id="PFFQ01000053">
    <property type="protein sequence ID" value="PIW15371.1"/>
    <property type="molecule type" value="Genomic_DNA"/>
</dbReference>
<comment type="subcellular location">
    <subcellularLocation>
        <location evidence="12">Cytoplasm</location>
    </subcellularLocation>
</comment>
<sequence length="369" mass="40234">MTRKIQLGILFGGRSAEHEVSLQSARNIIEALDKDKYDLTLIGIDKQGGWYLNETSRFLLEAQQPALLKLNEAGPALALVPGAEGHQLVRTGDMSSLPALDVAFPVLHGTYGEDGAVQGLLKMAGIPCVGSGILGSAVGMDKDVMKRLLREAGIPTPRFCVLHAAQREQIQLEAVLEALGGFPLFVKPANLGSSVGIHKVKSAADWEPALADAFSFDTKLVIEEGLICREIECSVLGNQQPRASLPGEVIVQAEFYSYEAKYISEDAARLEIPARLPEAQIAEIQALAVQTFRVLNCEGLARVDFFLTPEGQVYVNEVNTLPGFTRISMYPKLWEASGLSYRELLDQLIALALERAAQERKLRTSYLDS</sequence>
<comment type="cofactor">
    <cofactor evidence="15">
        <name>Mg(2+)</name>
        <dbReference type="ChEBI" id="CHEBI:18420"/>
    </cofactor>
    <cofactor evidence="15">
        <name>Mn(2+)</name>
        <dbReference type="ChEBI" id="CHEBI:29035"/>
    </cofactor>
    <text evidence="15">Binds 2 magnesium or manganese ions per subunit.</text>
</comment>
<feature type="binding site" evidence="14">
    <location>
        <begin position="193"/>
        <end position="194"/>
    </location>
    <ligand>
        <name>ATP</name>
        <dbReference type="ChEBI" id="CHEBI:30616"/>
    </ligand>
</feature>
<dbReference type="NCBIfam" id="NF002528">
    <property type="entry name" value="PRK01966.1-4"/>
    <property type="match status" value="1"/>
</dbReference>
<evidence type="ECO:0000256" key="5">
    <source>
        <dbReference type="ARBA" id="ARBA00022741"/>
    </source>
</evidence>
<feature type="domain" description="ATP-grasp" evidence="17">
    <location>
        <begin position="146"/>
        <end position="350"/>
    </location>
</feature>
<dbReference type="EC" id="6.3.2.4" evidence="12"/>